<dbReference type="Pfam" id="PF00082">
    <property type="entry name" value="Peptidase_S8"/>
    <property type="match status" value="1"/>
</dbReference>
<dbReference type="GeneID" id="20345516"/>
<dbReference type="InterPro" id="IPR000209">
    <property type="entry name" value="Peptidase_S8/S53_dom"/>
</dbReference>
<evidence type="ECO:0000256" key="4">
    <source>
        <dbReference type="ARBA" id="ARBA00022729"/>
    </source>
</evidence>
<proteinExistence type="inferred from homology"/>
<evidence type="ECO:0000256" key="5">
    <source>
        <dbReference type="ARBA" id="ARBA00022801"/>
    </source>
</evidence>
<dbReference type="InterPro" id="IPR015500">
    <property type="entry name" value="Peptidase_S8_subtilisin-rel"/>
</dbReference>
<dbReference type="eggNOG" id="KOG4266">
    <property type="taxonomic scope" value="Eukaryota"/>
</dbReference>
<evidence type="ECO:0000256" key="3">
    <source>
        <dbReference type="ARBA" id="ARBA00022670"/>
    </source>
</evidence>
<reference evidence="13" key="2">
    <citation type="submission" date="2010-07" db="EMBL/GenBank/DDBJ databases">
        <authorList>
            <consortium name="The Broad Institute Genome Sequencing Platform"/>
            <consortium name="Broad Institute Genome Sequencing Center for Infectious Disease"/>
            <person name="Ma L.-J."/>
            <person name="Dead R."/>
            <person name="Young S."/>
            <person name="Zeng Q."/>
            <person name="Koehrsen M."/>
            <person name="Alvarado L."/>
            <person name="Berlin A."/>
            <person name="Chapman S.B."/>
            <person name="Chen Z."/>
            <person name="Freedman E."/>
            <person name="Gellesch M."/>
            <person name="Goldberg J."/>
            <person name="Griggs A."/>
            <person name="Gujja S."/>
            <person name="Heilman E.R."/>
            <person name="Heiman D."/>
            <person name="Hepburn T."/>
            <person name="Howarth C."/>
            <person name="Jen D."/>
            <person name="Larson L."/>
            <person name="Mehta T."/>
            <person name="Neiman D."/>
            <person name="Pearson M."/>
            <person name="Roberts A."/>
            <person name="Saif S."/>
            <person name="Shea T."/>
            <person name="Shenoy N."/>
            <person name="Sisk P."/>
            <person name="Stolte C."/>
            <person name="Sykes S."/>
            <person name="Walk T."/>
            <person name="White J."/>
            <person name="Yandava C."/>
            <person name="Haas B."/>
            <person name="Nusbaum C."/>
            <person name="Birren B."/>
        </authorList>
    </citation>
    <scope>NUCLEOTIDE SEQUENCE</scope>
    <source>
        <strain evidence="13">R3-111a-1</strain>
    </source>
</reference>
<dbReference type="HOGENOM" id="CLU_003559_2_1_1"/>
<feature type="active site" description="Charge relay system" evidence="7 8">
    <location>
        <position position="169"/>
    </location>
</feature>
<dbReference type="CDD" id="cd07489">
    <property type="entry name" value="Peptidases_S8_5"/>
    <property type="match status" value="1"/>
</dbReference>
<reference evidence="14" key="4">
    <citation type="journal article" date="2015" name="G3 (Bethesda)">
        <title>Genome sequences of three phytopathogenic species of the Magnaporthaceae family of fungi.</title>
        <authorList>
            <person name="Okagaki L.H."/>
            <person name="Nunes C.C."/>
            <person name="Sailsbery J."/>
            <person name="Clay B."/>
            <person name="Brown D."/>
            <person name="John T."/>
            <person name="Oh Y."/>
            <person name="Young N."/>
            <person name="Fitzgerald M."/>
            <person name="Haas B.J."/>
            <person name="Zeng Q."/>
            <person name="Young S."/>
            <person name="Adiconis X."/>
            <person name="Fan L."/>
            <person name="Levin J.Z."/>
            <person name="Mitchell T.K."/>
            <person name="Okubara P.A."/>
            <person name="Farman M.L."/>
            <person name="Kohn L.M."/>
            <person name="Birren B."/>
            <person name="Ma L.-J."/>
            <person name="Dean R.A."/>
        </authorList>
    </citation>
    <scope>NUCLEOTIDE SEQUENCE</scope>
    <source>
        <strain evidence="14">R3-111a-1</strain>
    </source>
</reference>
<dbReference type="PROSITE" id="PS51892">
    <property type="entry name" value="SUBTILASE"/>
    <property type="match status" value="1"/>
</dbReference>
<dbReference type="OrthoDB" id="10256524at2759"/>
<dbReference type="Gene3D" id="3.50.30.30">
    <property type="match status" value="1"/>
</dbReference>
<dbReference type="PROSITE" id="PS00137">
    <property type="entry name" value="SUBTILASE_HIS"/>
    <property type="match status" value="1"/>
</dbReference>
<dbReference type="GO" id="GO:0004252">
    <property type="term" value="F:serine-type endopeptidase activity"/>
    <property type="evidence" value="ECO:0007669"/>
    <property type="project" value="UniProtKB-UniRule"/>
</dbReference>
<keyword evidence="4 9" id="KW-0732">Signal</keyword>
<evidence type="ECO:0000256" key="6">
    <source>
        <dbReference type="ARBA" id="ARBA00022825"/>
    </source>
</evidence>
<dbReference type="EnsemblFungi" id="EJT79976">
    <property type="protein sequence ID" value="EJT79976"/>
    <property type="gene ID" value="GGTG_05058"/>
</dbReference>
<keyword evidence="2" id="KW-0964">Secreted</keyword>
<dbReference type="InterPro" id="IPR022398">
    <property type="entry name" value="Peptidase_S8_His-AS"/>
</dbReference>
<accession>J3NUV2</accession>
<protein>
    <submittedName>
        <fullName evidence="13 14">Uncharacterized protein</fullName>
    </submittedName>
</protein>
<dbReference type="Gene3D" id="3.40.50.200">
    <property type="entry name" value="Peptidase S8/S53 domain"/>
    <property type="match status" value="2"/>
</dbReference>
<feature type="active site" description="Charge relay system" evidence="7 8">
    <location>
        <position position="218"/>
    </location>
</feature>
<dbReference type="GO" id="GO:0006508">
    <property type="term" value="P:proteolysis"/>
    <property type="evidence" value="ECO:0007669"/>
    <property type="project" value="UniProtKB-KW"/>
</dbReference>
<dbReference type="InterPro" id="IPR034187">
    <property type="entry name" value="Peptidases_S8_5"/>
</dbReference>
<evidence type="ECO:0000256" key="2">
    <source>
        <dbReference type="ARBA" id="ARBA00022512"/>
    </source>
</evidence>
<dbReference type="InterPro" id="IPR036852">
    <property type="entry name" value="Peptidase_S8/S53_dom_sf"/>
</dbReference>
<dbReference type="InterPro" id="IPR010435">
    <property type="entry name" value="C5a/SBT2-like_Fn3"/>
</dbReference>
<gene>
    <name evidence="14" type="primary">20345516</name>
    <name evidence="13" type="ORF">GGTG_05058</name>
</gene>
<organism evidence="13">
    <name type="scientific">Gaeumannomyces tritici (strain R3-111a-1)</name>
    <name type="common">Wheat and barley take-all root rot fungus</name>
    <name type="synonym">Gaeumannomyces graminis var. tritici</name>
    <dbReference type="NCBI Taxonomy" id="644352"/>
    <lineage>
        <taxon>Eukaryota</taxon>
        <taxon>Fungi</taxon>
        <taxon>Dikarya</taxon>
        <taxon>Ascomycota</taxon>
        <taxon>Pezizomycotina</taxon>
        <taxon>Sordariomycetes</taxon>
        <taxon>Sordariomycetidae</taxon>
        <taxon>Magnaporthales</taxon>
        <taxon>Magnaporthaceae</taxon>
        <taxon>Gaeumannomyces</taxon>
    </lineage>
</organism>
<dbReference type="PRINTS" id="PR00723">
    <property type="entry name" value="SUBTILISIN"/>
</dbReference>
<feature type="domain" description="C5a peptidase/Subtilisin-like protease SBT2-like Fn3-like" evidence="12">
    <location>
        <begin position="628"/>
        <end position="741"/>
    </location>
</feature>
<dbReference type="InterPro" id="IPR023827">
    <property type="entry name" value="Peptidase_S8_Asp-AS"/>
</dbReference>
<dbReference type="PANTHER" id="PTHR43806:SF66">
    <property type="entry name" value="SERIN ENDOPEPTIDASE"/>
    <property type="match status" value="1"/>
</dbReference>
<dbReference type="RefSeq" id="XP_009221121.1">
    <property type="nucleotide sequence ID" value="XM_009222857.1"/>
</dbReference>
<keyword evidence="2" id="KW-0134">Cell wall</keyword>
<dbReference type="GO" id="GO:0016020">
    <property type="term" value="C:membrane"/>
    <property type="evidence" value="ECO:0007669"/>
    <property type="project" value="InterPro"/>
</dbReference>
<dbReference type="EMBL" id="GL385396">
    <property type="protein sequence ID" value="EJT79976.1"/>
    <property type="molecule type" value="Genomic_DNA"/>
</dbReference>
<keyword evidence="15" id="KW-1185">Reference proteome</keyword>
<dbReference type="Proteomes" id="UP000006039">
    <property type="component" value="Unassembled WGS sequence"/>
</dbReference>
<feature type="chain" id="PRO_5015094508" evidence="9">
    <location>
        <begin position="21"/>
        <end position="923"/>
    </location>
</feature>
<evidence type="ECO:0000256" key="8">
    <source>
        <dbReference type="PROSITE-ProRule" id="PRU01240"/>
    </source>
</evidence>
<dbReference type="SUPFAM" id="SSF52743">
    <property type="entry name" value="Subtilisin-like"/>
    <property type="match status" value="1"/>
</dbReference>
<name>J3NUV2_GAET3</name>
<evidence type="ECO:0000256" key="9">
    <source>
        <dbReference type="SAM" id="SignalP"/>
    </source>
</evidence>
<evidence type="ECO:0000256" key="1">
    <source>
        <dbReference type="ARBA" id="ARBA00011073"/>
    </source>
</evidence>
<reference evidence="13" key="3">
    <citation type="submission" date="2010-09" db="EMBL/GenBank/DDBJ databases">
        <title>Annotation of Gaeumannomyces graminis var. tritici R3-111a-1.</title>
        <authorList>
            <consortium name="The Broad Institute Genome Sequencing Platform"/>
            <person name="Ma L.-J."/>
            <person name="Dead R."/>
            <person name="Young S.K."/>
            <person name="Zeng Q."/>
            <person name="Gargeya S."/>
            <person name="Fitzgerald M."/>
            <person name="Haas B."/>
            <person name="Abouelleil A."/>
            <person name="Alvarado L."/>
            <person name="Arachchi H.M."/>
            <person name="Berlin A."/>
            <person name="Brown A."/>
            <person name="Chapman S.B."/>
            <person name="Chen Z."/>
            <person name="Dunbar C."/>
            <person name="Freedman E."/>
            <person name="Gearin G."/>
            <person name="Gellesch M."/>
            <person name="Goldberg J."/>
            <person name="Griggs A."/>
            <person name="Gujja S."/>
            <person name="Heiman D."/>
            <person name="Howarth C."/>
            <person name="Larson L."/>
            <person name="Lui A."/>
            <person name="MacDonald P.J.P."/>
            <person name="Mehta T."/>
            <person name="Montmayeur A."/>
            <person name="Murphy C."/>
            <person name="Neiman D."/>
            <person name="Pearson M."/>
            <person name="Priest M."/>
            <person name="Roberts A."/>
            <person name="Saif S."/>
            <person name="Shea T."/>
            <person name="Shenoy N."/>
            <person name="Sisk P."/>
            <person name="Stolte C."/>
            <person name="Sykes S."/>
            <person name="Yandava C."/>
            <person name="Wortman J."/>
            <person name="Nusbaum C."/>
            <person name="Birren B."/>
        </authorList>
    </citation>
    <scope>NUCLEOTIDE SEQUENCE</scope>
    <source>
        <strain evidence="13">R3-111a-1</strain>
    </source>
</reference>
<evidence type="ECO:0000259" key="10">
    <source>
        <dbReference type="Pfam" id="PF00082"/>
    </source>
</evidence>
<evidence type="ECO:0000313" key="13">
    <source>
        <dbReference type="EMBL" id="EJT79976.1"/>
    </source>
</evidence>
<comment type="similarity">
    <text evidence="1 8">Belongs to the peptidase S8 family.</text>
</comment>
<dbReference type="Pfam" id="PF02225">
    <property type="entry name" value="PA"/>
    <property type="match status" value="1"/>
</dbReference>
<evidence type="ECO:0000259" key="12">
    <source>
        <dbReference type="Pfam" id="PF06280"/>
    </source>
</evidence>
<evidence type="ECO:0000256" key="7">
    <source>
        <dbReference type="PIRSR" id="PIRSR615500-1"/>
    </source>
</evidence>
<reference evidence="15" key="1">
    <citation type="submission" date="2010-07" db="EMBL/GenBank/DDBJ databases">
        <title>The genome sequence of Gaeumannomyces graminis var. tritici strain R3-111a-1.</title>
        <authorList>
            <consortium name="The Broad Institute Genome Sequencing Platform"/>
            <person name="Ma L.-J."/>
            <person name="Dead R."/>
            <person name="Young S."/>
            <person name="Zeng Q."/>
            <person name="Koehrsen M."/>
            <person name="Alvarado L."/>
            <person name="Berlin A."/>
            <person name="Chapman S.B."/>
            <person name="Chen Z."/>
            <person name="Freedman E."/>
            <person name="Gellesch M."/>
            <person name="Goldberg J."/>
            <person name="Griggs A."/>
            <person name="Gujja S."/>
            <person name="Heilman E.R."/>
            <person name="Heiman D."/>
            <person name="Hepburn T."/>
            <person name="Howarth C."/>
            <person name="Jen D."/>
            <person name="Larson L."/>
            <person name="Mehta T."/>
            <person name="Neiman D."/>
            <person name="Pearson M."/>
            <person name="Roberts A."/>
            <person name="Saif S."/>
            <person name="Shea T."/>
            <person name="Shenoy N."/>
            <person name="Sisk P."/>
            <person name="Stolte C."/>
            <person name="Sykes S."/>
            <person name="Walk T."/>
            <person name="White J."/>
            <person name="Yandava C."/>
            <person name="Haas B."/>
            <person name="Nusbaum C."/>
            <person name="Birren B."/>
        </authorList>
    </citation>
    <scope>NUCLEOTIDE SEQUENCE [LARGE SCALE GENOMIC DNA]</scope>
    <source>
        <strain evidence="15">R3-111a-1</strain>
    </source>
</reference>
<dbReference type="Pfam" id="PF06280">
    <property type="entry name" value="fn3_5"/>
    <property type="match status" value="1"/>
</dbReference>
<dbReference type="PROSITE" id="PS00136">
    <property type="entry name" value="SUBTILASE_ASP"/>
    <property type="match status" value="1"/>
</dbReference>
<sequence>MMHRLLRALVLALPLAPSLAHAEPAAPRRFPRRDVADDSGGAPKRFVVEAAAGVSLDSLGRQLAAAGARVVKTFDSDVFSGLTVETTTGAQHGVEGLLRRLGVDHVVVGAWPVQKIPLPSTVAEDEGVSLASLGEGAAAQNWSIHHSTGVDELHKAGFLGKGVKVAVIDSGVDYRHPALGGGFGPGFKVSGGYDLVGDEYDGTNPKKPDGDPMDFLGHGTHVSGIIAGKNEFFAGVAPEAEILSFKVFGAVEATDEDTLVEATLMAYEAGADIITASIGRASGFADGAWATVASRIVGRGVVVVIAAGNDGDEGPMYASSGSSGRDVLAVAAVDTSLVPAKPWRATFSTADNQTRTMQMAYMPPVNRPLWNLSGVTIRPLSLDTANPSDGCGALPADMPDLSGVIVLVRRSLACSYYDVQANVEKFGARAVLFYNNDRRPFAHVVNSAYKSQLAMIDAQAGAAIIEVVKAGGSVTADFTPPQDDNWAVGFRDSPVGGIPSTYSSWGGTNDLGIKPDVAAPGSRIWSTFLNGTFKTLSGTSMATPYLAGVAALYIGAHGGRQVHGPGFARALSRRLIASGASLPWQVMEVVELPVDFGFLAPVPQAGSGLVNATRVLAQTTTLAHEPLALNDTANFRPAHAVDITNGGSEPVSYTFSLLPAGGFNLQGRTTGFLADVLDVKPFALAPRVDFPTAPFVVAPGETRRADLVFTAPQAADQSKLPVYSGKVAITGSNGDVLGVPYYGAAFDLRQQTQGRMFPPSYPFQRSGPRGQDIDVYNTYSFNLSRAAQDFPKVHAMFFWGVRELRWDIFNPSYNESQWTYPPVVGQNGYVGSATYSTYASSRATFDPATMDKDRVLPFPATLLERTTSWSQVGRRFWWLGRFANGSDVAPGRYRMRFAALAPNADPARPESWTVWKTPEISVV</sequence>
<feature type="signal peptide" evidence="9">
    <location>
        <begin position="1"/>
        <end position="20"/>
    </location>
</feature>
<dbReference type="InterPro" id="IPR003137">
    <property type="entry name" value="PA_domain"/>
</dbReference>
<reference evidence="14" key="5">
    <citation type="submission" date="2018-04" db="UniProtKB">
        <authorList>
            <consortium name="EnsemblFungi"/>
        </authorList>
    </citation>
    <scope>IDENTIFICATION</scope>
    <source>
        <strain evidence="14">R3-111a-1</strain>
    </source>
</reference>
<evidence type="ECO:0000313" key="15">
    <source>
        <dbReference type="Proteomes" id="UP000006039"/>
    </source>
</evidence>
<dbReference type="VEuPathDB" id="FungiDB:GGTG_05058"/>
<feature type="domain" description="PA" evidence="11">
    <location>
        <begin position="387"/>
        <end position="442"/>
    </location>
</feature>
<dbReference type="STRING" id="644352.J3NUV2"/>
<feature type="active site" description="Charge relay system" evidence="7 8">
    <location>
        <position position="540"/>
    </location>
</feature>
<evidence type="ECO:0000259" key="11">
    <source>
        <dbReference type="Pfam" id="PF02225"/>
    </source>
</evidence>
<dbReference type="CDD" id="cd02124">
    <property type="entry name" value="PA_PoS1_like"/>
    <property type="match status" value="1"/>
</dbReference>
<dbReference type="PANTHER" id="PTHR43806">
    <property type="entry name" value="PEPTIDASE S8"/>
    <property type="match status" value="1"/>
</dbReference>
<evidence type="ECO:0000313" key="14">
    <source>
        <dbReference type="EnsemblFungi" id="EJT79976"/>
    </source>
</evidence>
<feature type="domain" description="Peptidase S8/S53" evidence="10">
    <location>
        <begin position="160"/>
        <end position="557"/>
    </location>
</feature>
<keyword evidence="5 8" id="KW-0378">Hydrolase</keyword>
<keyword evidence="3 8" id="KW-0645">Protease</keyword>
<dbReference type="InterPro" id="IPR050131">
    <property type="entry name" value="Peptidase_S8_subtilisin-like"/>
</dbReference>
<dbReference type="AlphaFoldDB" id="J3NUV2"/>
<keyword evidence="6 8" id="KW-0720">Serine protease</keyword>